<dbReference type="RefSeq" id="WP_184559367.1">
    <property type="nucleotide sequence ID" value="NZ_BAAARS010000003.1"/>
</dbReference>
<sequence length="55" mass="5749">MSATESKGQPQRFAVAGVSMRDLLAAGEAAALISTPPRAPDPEYAERTPAHREAA</sequence>
<evidence type="ECO:0000313" key="3">
    <source>
        <dbReference type="Proteomes" id="UP000591537"/>
    </source>
</evidence>
<reference evidence="2 3" key="1">
    <citation type="submission" date="2020-08" db="EMBL/GenBank/DDBJ databases">
        <title>Genomic Encyclopedia of Type Strains, Phase IV (KMG-IV): sequencing the most valuable type-strain genomes for metagenomic binning, comparative biology and taxonomic classification.</title>
        <authorList>
            <person name="Goeker M."/>
        </authorList>
    </citation>
    <scope>NUCLEOTIDE SEQUENCE [LARGE SCALE GENOMIC DNA]</scope>
    <source>
        <strain evidence="2 3">DSM 43350</strain>
    </source>
</reference>
<organism evidence="2 3">
    <name type="scientific">Streptomyces paradoxus</name>
    <dbReference type="NCBI Taxonomy" id="66375"/>
    <lineage>
        <taxon>Bacteria</taxon>
        <taxon>Bacillati</taxon>
        <taxon>Actinomycetota</taxon>
        <taxon>Actinomycetes</taxon>
        <taxon>Kitasatosporales</taxon>
        <taxon>Streptomycetaceae</taxon>
        <taxon>Streptomyces</taxon>
    </lineage>
</organism>
<feature type="compositionally biased region" description="Basic and acidic residues" evidence="1">
    <location>
        <begin position="40"/>
        <end position="55"/>
    </location>
</feature>
<accession>A0A7W9WF55</accession>
<dbReference type="AlphaFoldDB" id="A0A7W9WF55"/>
<keyword evidence="3" id="KW-1185">Reference proteome</keyword>
<feature type="region of interest" description="Disordered" evidence="1">
    <location>
        <begin position="31"/>
        <end position="55"/>
    </location>
</feature>
<evidence type="ECO:0000256" key="1">
    <source>
        <dbReference type="SAM" id="MobiDB-lite"/>
    </source>
</evidence>
<proteinExistence type="predicted"/>
<evidence type="ECO:0000313" key="2">
    <source>
        <dbReference type="EMBL" id="MBB6076357.1"/>
    </source>
</evidence>
<protein>
    <submittedName>
        <fullName evidence="2">Uncharacterized protein</fullName>
    </submittedName>
</protein>
<dbReference type="EMBL" id="JACHGV010000003">
    <property type="protein sequence ID" value="MBB6076357.1"/>
    <property type="molecule type" value="Genomic_DNA"/>
</dbReference>
<gene>
    <name evidence="2" type="ORF">HNR57_002262</name>
</gene>
<name>A0A7W9WF55_9ACTN</name>
<comment type="caution">
    <text evidence="2">The sequence shown here is derived from an EMBL/GenBank/DDBJ whole genome shotgun (WGS) entry which is preliminary data.</text>
</comment>
<dbReference type="Proteomes" id="UP000591537">
    <property type="component" value="Unassembled WGS sequence"/>
</dbReference>